<accession>A0A8S9RZ25</accession>
<sequence>MRSWDKLMGCNSHYSGHQTDLSGPEDDLQWVKIKMVLMEFRSCALLAEDDEGFERKVVNGADNG</sequence>
<organism evidence="1 2">
    <name type="scientific">Brassica cretica</name>
    <name type="common">Mustard</name>
    <dbReference type="NCBI Taxonomy" id="69181"/>
    <lineage>
        <taxon>Eukaryota</taxon>
        <taxon>Viridiplantae</taxon>
        <taxon>Streptophyta</taxon>
        <taxon>Embryophyta</taxon>
        <taxon>Tracheophyta</taxon>
        <taxon>Spermatophyta</taxon>
        <taxon>Magnoliopsida</taxon>
        <taxon>eudicotyledons</taxon>
        <taxon>Gunneridae</taxon>
        <taxon>Pentapetalae</taxon>
        <taxon>rosids</taxon>
        <taxon>malvids</taxon>
        <taxon>Brassicales</taxon>
        <taxon>Brassicaceae</taxon>
        <taxon>Brassiceae</taxon>
        <taxon>Brassica</taxon>
    </lineage>
</organism>
<name>A0A8S9RZ25_BRACR</name>
<evidence type="ECO:0000313" key="1">
    <source>
        <dbReference type="EMBL" id="KAF3586087.1"/>
    </source>
</evidence>
<dbReference type="EMBL" id="QGKX02000088">
    <property type="protein sequence ID" value="KAF3586087.1"/>
    <property type="molecule type" value="Genomic_DNA"/>
</dbReference>
<dbReference type="AlphaFoldDB" id="A0A8S9RZ25"/>
<reference evidence="1" key="1">
    <citation type="submission" date="2019-12" db="EMBL/GenBank/DDBJ databases">
        <title>Genome sequencing and annotation of Brassica cretica.</title>
        <authorList>
            <person name="Studholme D.J."/>
            <person name="Sarris P."/>
        </authorList>
    </citation>
    <scope>NUCLEOTIDE SEQUENCE</scope>
    <source>
        <strain evidence="1">PFS-109/04</strain>
        <tissue evidence="1">Leaf</tissue>
    </source>
</reference>
<comment type="caution">
    <text evidence="1">The sequence shown here is derived from an EMBL/GenBank/DDBJ whole genome shotgun (WGS) entry which is preliminary data.</text>
</comment>
<proteinExistence type="predicted"/>
<evidence type="ECO:0000313" key="2">
    <source>
        <dbReference type="Proteomes" id="UP000712600"/>
    </source>
</evidence>
<protein>
    <submittedName>
        <fullName evidence="1">Uncharacterized protein</fullName>
    </submittedName>
</protein>
<gene>
    <name evidence="1" type="ORF">F2Q69_00027302</name>
</gene>
<dbReference type="Proteomes" id="UP000712600">
    <property type="component" value="Unassembled WGS sequence"/>
</dbReference>